<keyword evidence="2" id="KW-0808">Transferase</keyword>
<dbReference type="GO" id="GO:0016020">
    <property type="term" value="C:membrane"/>
    <property type="evidence" value="ECO:0007669"/>
    <property type="project" value="InterPro"/>
</dbReference>
<dbReference type="InterPro" id="IPR002516">
    <property type="entry name" value="Glyco_trans_11"/>
</dbReference>
<dbReference type="EMBL" id="CP157485">
    <property type="protein sequence ID" value="XBO48292.1"/>
    <property type="molecule type" value="Genomic_DNA"/>
</dbReference>
<accession>A0AAU7K6G3</accession>
<organism evidence="3">
    <name type="scientific">Pedobacter sp. KACC 23697</name>
    <dbReference type="NCBI Taxonomy" id="3149230"/>
    <lineage>
        <taxon>Bacteria</taxon>
        <taxon>Pseudomonadati</taxon>
        <taxon>Bacteroidota</taxon>
        <taxon>Sphingobacteriia</taxon>
        <taxon>Sphingobacteriales</taxon>
        <taxon>Sphingobacteriaceae</taxon>
        <taxon>Pedobacter</taxon>
    </lineage>
</organism>
<dbReference type="PANTHER" id="PTHR11927:SF9">
    <property type="entry name" value="L-FUCOSYLTRANSFERASE"/>
    <property type="match status" value="1"/>
</dbReference>
<evidence type="ECO:0000256" key="2">
    <source>
        <dbReference type="ARBA" id="ARBA00022679"/>
    </source>
</evidence>
<dbReference type="GO" id="GO:0008107">
    <property type="term" value="F:galactoside 2-alpha-L-fucosyltransferase activity"/>
    <property type="evidence" value="ECO:0007669"/>
    <property type="project" value="InterPro"/>
</dbReference>
<gene>
    <name evidence="3" type="ORF">ABEG20_01595</name>
</gene>
<proteinExistence type="predicted"/>
<dbReference type="PANTHER" id="PTHR11927">
    <property type="entry name" value="GALACTOSIDE 2-L-FUCOSYLTRANSFERASE"/>
    <property type="match status" value="1"/>
</dbReference>
<dbReference type="AlphaFoldDB" id="A0AAU7K6G3"/>
<sequence>MIGVELQGRLGNQLFQYAFAYATAKKLGSRFYFDRRLQSLFIPKYFEQTSDIFYYLDQTIFSVKGFDDFFSVYLKQKFYTLLRKILNYEEVYISDQLDPKLESLKLKDQKLFTGFFQSEYYFAAYKEEIKARFTIKEKFQTDFRNIFDDLPRGYKYVVIHVRRSDYFHYNIQLPASYYHDAISAIESKNNYYILISDDTAFLESEFGYLDNKYISRSTEIIDFQFMMHADICIISNSTFSWWGAYLNIKNARVYAPDKWFPDFGKIESPCAILLAEWNLIRVNGAHL</sequence>
<evidence type="ECO:0000313" key="3">
    <source>
        <dbReference type="EMBL" id="XBO48292.1"/>
    </source>
</evidence>
<protein>
    <submittedName>
        <fullName evidence="3">Alpha-1,2-fucosyltransferase</fullName>
    </submittedName>
</protein>
<dbReference type="GO" id="GO:0005975">
    <property type="term" value="P:carbohydrate metabolic process"/>
    <property type="evidence" value="ECO:0007669"/>
    <property type="project" value="InterPro"/>
</dbReference>
<dbReference type="CDD" id="cd11301">
    <property type="entry name" value="Fut1_Fut2_like"/>
    <property type="match status" value="1"/>
</dbReference>
<dbReference type="RefSeq" id="WP_406825678.1">
    <property type="nucleotide sequence ID" value="NZ_CP157485.1"/>
</dbReference>
<dbReference type="Pfam" id="PF01531">
    <property type="entry name" value="Glyco_transf_11"/>
    <property type="match status" value="1"/>
</dbReference>
<name>A0AAU7K6G3_9SPHI</name>
<keyword evidence="1" id="KW-0328">Glycosyltransferase</keyword>
<evidence type="ECO:0000256" key="1">
    <source>
        <dbReference type="ARBA" id="ARBA00022676"/>
    </source>
</evidence>
<reference evidence="3" key="1">
    <citation type="submission" date="2024-05" db="EMBL/GenBank/DDBJ databases">
        <authorList>
            <person name="Kim S."/>
            <person name="Heo J."/>
            <person name="Choi H."/>
            <person name="Choi Y."/>
            <person name="Kwon S.-W."/>
            <person name="Kim Y."/>
        </authorList>
    </citation>
    <scope>NUCLEOTIDE SEQUENCE</scope>
    <source>
        <strain evidence="3">KACC 23697</strain>
    </source>
</reference>